<keyword evidence="2" id="KW-0808">Transferase</keyword>
<dbReference type="PRINTS" id="PR01549">
    <property type="entry name" value="AUTOINDCRSYN"/>
</dbReference>
<evidence type="ECO:0000256" key="1">
    <source>
        <dbReference type="ARBA" id="ARBA00022654"/>
    </source>
</evidence>
<dbReference type="Proteomes" id="UP000248134">
    <property type="component" value="Unassembled WGS sequence"/>
</dbReference>
<proteinExistence type="inferred from homology"/>
<dbReference type="GO" id="GO:0007165">
    <property type="term" value="P:signal transduction"/>
    <property type="evidence" value="ECO:0007669"/>
    <property type="project" value="TreeGrafter"/>
</dbReference>
<dbReference type="RefSeq" id="WP_110787034.1">
    <property type="nucleotide sequence ID" value="NZ_QKQS01000023.1"/>
</dbReference>
<dbReference type="EMBL" id="QKQS01000023">
    <property type="protein sequence ID" value="PZA10942.1"/>
    <property type="molecule type" value="Genomic_DNA"/>
</dbReference>
<sequence>MQVHVIRRENRALYAGMLDAYFQIRHQIYVVERGWKELERPDGREIDQFDTEDAVYLIGIDRDEIVAGMRMVPTTSPTLLSDVFPQLAFAGPVRRSDAYELSRIFVVPRKRGEHGGPRAEAVIQAAAMEYGLSIGLSAFTIVLETWWLPRLLDQGWKAKPLGLPQDINGFSTTAVIVDIDDEAWVGICNRRSVPGPTLEWHGLEAIRRQSLPEFQVVT</sequence>
<dbReference type="Pfam" id="PF00765">
    <property type="entry name" value="Autoind_synth"/>
    <property type="match status" value="1"/>
</dbReference>
<dbReference type="PROSITE" id="PS51187">
    <property type="entry name" value="AUTOINDUCER_SYNTH_2"/>
    <property type="match status" value="1"/>
</dbReference>
<evidence type="ECO:0000313" key="6">
    <source>
        <dbReference type="EMBL" id="PZA10942.1"/>
    </source>
</evidence>
<name>A0A323UDK5_RHOPL</name>
<reference evidence="6 7" key="1">
    <citation type="submission" date="2018-06" db="EMBL/GenBank/DDBJ databases">
        <title>Draft Whole-Genome Sequence of the purple photosynthetic bacterium Rhodospeudomonas palustris XCP.</title>
        <authorList>
            <person name="Rayyan A."/>
            <person name="Meyer T.E."/>
            <person name="Kyndt J.A."/>
        </authorList>
    </citation>
    <scope>NUCLEOTIDE SEQUENCE [LARGE SCALE GENOMIC DNA]</scope>
    <source>
        <strain evidence="6 7">XCP</strain>
    </source>
</reference>
<evidence type="ECO:0000256" key="5">
    <source>
        <dbReference type="PROSITE-ProRule" id="PRU00533"/>
    </source>
</evidence>
<dbReference type="PANTHER" id="PTHR39322:SF1">
    <property type="entry name" value="ISOVALERYL-HOMOSERINE LACTONE SYNTHASE"/>
    <property type="match status" value="1"/>
</dbReference>
<dbReference type="GO" id="GO:0016301">
    <property type="term" value="F:kinase activity"/>
    <property type="evidence" value="ECO:0007669"/>
    <property type="project" value="UniProtKB-KW"/>
</dbReference>
<comment type="similarity">
    <text evidence="5">Belongs to the autoinducer synthase family.</text>
</comment>
<keyword evidence="3" id="KW-0949">S-adenosyl-L-methionine</keyword>
<dbReference type="AlphaFoldDB" id="A0A323UDK5"/>
<dbReference type="InterPro" id="IPR001690">
    <property type="entry name" value="Autoind_synthase"/>
</dbReference>
<evidence type="ECO:0000313" key="7">
    <source>
        <dbReference type="Proteomes" id="UP000248134"/>
    </source>
</evidence>
<accession>A0A323UDK5</accession>
<evidence type="ECO:0000256" key="2">
    <source>
        <dbReference type="ARBA" id="ARBA00022679"/>
    </source>
</evidence>
<dbReference type="InterPro" id="IPR016181">
    <property type="entry name" value="Acyl_CoA_acyltransferase"/>
</dbReference>
<dbReference type="Gene3D" id="3.40.630.30">
    <property type="match status" value="1"/>
</dbReference>
<dbReference type="PANTHER" id="PTHR39322">
    <property type="entry name" value="ACYL-HOMOSERINE-LACTONE SYNTHASE"/>
    <property type="match status" value="1"/>
</dbReference>
<protein>
    <submittedName>
        <fullName evidence="6">Histidine kinase</fullName>
    </submittedName>
</protein>
<dbReference type="SUPFAM" id="SSF55729">
    <property type="entry name" value="Acyl-CoA N-acyltransferases (Nat)"/>
    <property type="match status" value="1"/>
</dbReference>
<keyword evidence="4 5" id="KW-0071">Autoinducer synthesis</keyword>
<keyword evidence="6" id="KW-0418">Kinase</keyword>
<organism evidence="6 7">
    <name type="scientific">Rhodopseudomonas palustris</name>
    <dbReference type="NCBI Taxonomy" id="1076"/>
    <lineage>
        <taxon>Bacteria</taxon>
        <taxon>Pseudomonadati</taxon>
        <taxon>Pseudomonadota</taxon>
        <taxon>Alphaproteobacteria</taxon>
        <taxon>Hyphomicrobiales</taxon>
        <taxon>Nitrobacteraceae</taxon>
        <taxon>Rhodopseudomonas</taxon>
    </lineage>
</organism>
<dbReference type="OrthoDB" id="6169313at2"/>
<evidence type="ECO:0000256" key="3">
    <source>
        <dbReference type="ARBA" id="ARBA00022691"/>
    </source>
</evidence>
<keyword evidence="1 5" id="KW-0673">Quorum sensing</keyword>
<comment type="caution">
    <text evidence="6">The sequence shown here is derived from an EMBL/GenBank/DDBJ whole genome shotgun (WGS) entry which is preliminary data.</text>
</comment>
<dbReference type="GO" id="GO:0009372">
    <property type="term" value="P:quorum sensing"/>
    <property type="evidence" value="ECO:0007669"/>
    <property type="project" value="UniProtKB-UniRule"/>
</dbReference>
<gene>
    <name evidence="6" type="ORF">DNX69_16535</name>
</gene>
<evidence type="ECO:0000256" key="4">
    <source>
        <dbReference type="ARBA" id="ARBA00022929"/>
    </source>
</evidence>